<reference evidence="1" key="1">
    <citation type="submission" date="2019-10" db="EMBL/GenBank/DDBJ databases">
        <authorList>
            <consortium name="DOE Joint Genome Institute"/>
            <person name="Kuo A."/>
            <person name="Miyauchi S."/>
            <person name="Kiss E."/>
            <person name="Drula E."/>
            <person name="Kohler A."/>
            <person name="Sanchez-Garcia M."/>
            <person name="Andreopoulos B."/>
            <person name="Barry K.W."/>
            <person name="Bonito G."/>
            <person name="Buee M."/>
            <person name="Carver A."/>
            <person name="Chen C."/>
            <person name="Cichocki N."/>
            <person name="Clum A."/>
            <person name="Culley D."/>
            <person name="Crous P.W."/>
            <person name="Fauchery L."/>
            <person name="Girlanda M."/>
            <person name="Hayes R."/>
            <person name="Keri Z."/>
            <person name="LaButti K."/>
            <person name="Lipzen A."/>
            <person name="Lombard V."/>
            <person name="Magnuson J."/>
            <person name="Maillard F."/>
            <person name="Morin E."/>
            <person name="Murat C."/>
            <person name="Nolan M."/>
            <person name="Ohm R."/>
            <person name="Pangilinan J."/>
            <person name="Pereira M."/>
            <person name="Perotto S."/>
            <person name="Peter M."/>
            <person name="Riley R."/>
            <person name="Sitrit Y."/>
            <person name="Stielow B."/>
            <person name="Szollosi G."/>
            <person name="Zifcakova L."/>
            <person name="Stursova M."/>
            <person name="Spatafora J.W."/>
            <person name="Tedersoo L."/>
            <person name="Vaario L.-M."/>
            <person name="Yamada A."/>
            <person name="Yan M."/>
            <person name="Wang P."/>
            <person name="Xu J."/>
            <person name="Bruns T."/>
            <person name="Baldrian P."/>
            <person name="Vilgalys R."/>
            <person name="Henrissat B."/>
            <person name="Grigoriev I.V."/>
            <person name="Hibbett D."/>
            <person name="Nagy L.G."/>
            <person name="Martin F.M."/>
        </authorList>
    </citation>
    <scope>NUCLEOTIDE SEQUENCE</scope>
    <source>
        <strain evidence="1">BED1</strain>
    </source>
</reference>
<dbReference type="AlphaFoldDB" id="A0AAD4C1Y0"/>
<name>A0AAD4C1Y0_BOLED</name>
<evidence type="ECO:0000313" key="2">
    <source>
        <dbReference type="Proteomes" id="UP001194468"/>
    </source>
</evidence>
<sequence>MGVVGPGAGDFLSASLSGKGPFNRFVEHRPWIRSSYIGLPAIGFATRGCLSSRCSSAQYDLAVRTQSPQAKVRDLDELWVVCTRE</sequence>
<dbReference type="EMBL" id="WHUW01000005">
    <property type="protein sequence ID" value="KAF8446058.1"/>
    <property type="molecule type" value="Genomic_DNA"/>
</dbReference>
<evidence type="ECO:0000313" key="1">
    <source>
        <dbReference type="EMBL" id="KAF8446058.1"/>
    </source>
</evidence>
<reference evidence="1" key="2">
    <citation type="journal article" date="2020" name="Nat. Commun.">
        <title>Large-scale genome sequencing of mycorrhizal fungi provides insights into the early evolution of symbiotic traits.</title>
        <authorList>
            <person name="Miyauchi S."/>
            <person name="Kiss E."/>
            <person name="Kuo A."/>
            <person name="Drula E."/>
            <person name="Kohler A."/>
            <person name="Sanchez-Garcia M."/>
            <person name="Morin E."/>
            <person name="Andreopoulos B."/>
            <person name="Barry K.W."/>
            <person name="Bonito G."/>
            <person name="Buee M."/>
            <person name="Carver A."/>
            <person name="Chen C."/>
            <person name="Cichocki N."/>
            <person name="Clum A."/>
            <person name="Culley D."/>
            <person name="Crous P.W."/>
            <person name="Fauchery L."/>
            <person name="Girlanda M."/>
            <person name="Hayes R.D."/>
            <person name="Keri Z."/>
            <person name="LaButti K."/>
            <person name="Lipzen A."/>
            <person name="Lombard V."/>
            <person name="Magnuson J."/>
            <person name="Maillard F."/>
            <person name="Murat C."/>
            <person name="Nolan M."/>
            <person name="Ohm R.A."/>
            <person name="Pangilinan J."/>
            <person name="Pereira M.F."/>
            <person name="Perotto S."/>
            <person name="Peter M."/>
            <person name="Pfister S."/>
            <person name="Riley R."/>
            <person name="Sitrit Y."/>
            <person name="Stielow J.B."/>
            <person name="Szollosi G."/>
            <person name="Zifcakova L."/>
            <person name="Stursova M."/>
            <person name="Spatafora J.W."/>
            <person name="Tedersoo L."/>
            <person name="Vaario L.M."/>
            <person name="Yamada A."/>
            <person name="Yan M."/>
            <person name="Wang P."/>
            <person name="Xu J."/>
            <person name="Bruns T."/>
            <person name="Baldrian P."/>
            <person name="Vilgalys R."/>
            <person name="Dunand C."/>
            <person name="Henrissat B."/>
            <person name="Grigoriev I.V."/>
            <person name="Hibbett D."/>
            <person name="Nagy L.G."/>
            <person name="Martin F.M."/>
        </authorList>
    </citation>
    <scope>NUCLEOTIDE SEQUENCE</scope>
    <source>
        <strain evidence="1">BED1</strain>
    </source>
</reference>
<dbReference type="Proteomes" id="UP001194468">
    <property type="component" value="Unassembled WGS sequence"/>
</dbReference>
<keyword evidence="2" id="KW-1185">Reference proteome</keyword>
<comment type="caution">
    <text evidence="1">The sequence shown here is derived from an EMBL/GenBank/DDBJ whole genome shotgun (WGS) entry which is preliminary data.</text>
</comment>
<gene>
    <name evidence="1" type="ORF">L210DRAFT_3442878</name>
</gene>
<proteinExistence type="predicted"/>
<organism evidence="1 2">
    <name type="scientific">Boletus edulis BED1</name>
    <dbReference type="NCBI Taxonomy" id="1328754"/>
    <lineage>
        <taxon>Eukaryota</taxon>
        <taxon>Fungi</taxon>
        <taxon>Dikarya</taxon>
        <taxon>Basidiomycota</taxon>
        <taxon>Agaricomycotina</taxon>
        <taxon>Agaricomycetes</taxon>
        <taxon>Agaricomycetidae</taxon>
        <taxon>Boletales</taxon>
        <taxon>Boletineae</taxon>
        <taxon>Boletaceae</taxon>
        <taxon>Boletoideae</taxon>
        <taxon>Boletus</taxon>
    </lineage>
</organism>
<accession>A0AAD4C1Y0</accession>
<protein>
    <submittedName>
        <fullName evidence="1">Uncharacterized protein</fullName>
    </submittedName>
</protein>